<name>A0A0F8XES6_9ZZZZ</name>
<organism evidence="1">
    <name type="scientific">marine sediment metagenome</name>
    <dbReference type="NCBI Taxonomy" id="412755"/>
    <lineage>
        <taxon>unclassified sequences</taxon>
        <taxon>metagenomes</taxon>
        <taxon>ecological metagenomes</taxon>
    </lineage>
</organism>
<reference evidence="1" key="1">
    <citation type="journal article" date="2015" name="Nature">
        <title>Complex archaea that bridge the gap between prokaryotes and eukaryotes.</title>
        <authorList>
            <person name="Spang A."/>
            <person name="Saw J.H."/>
            <person name="Jorgensen S.L."/>
            <person name="Zaremba-Niedzwiedzka K."/>
            <person name="Martijn J."/>
            <person name="Lind A.E."/>
            <person name="van Eijk R."/>
            <person name="Schleper C."/>
            <person name="Guy L."/>
            <person name="Ettema T.J."/>
        </authorList>
    </citation>
    <scope>NUCLEOTIDE SEQUENCE</scope>
</reference>
<proteinExistence type="predicted"/>
<protein>
    <submittedName>
        <fullName evidence="1">Uncharacterized protein</fullName>
    </submittedName>
</protein>
<accession>A0A0F8XES6</accession>
<dbReference type="AlphaFoldDB" id="A0A0F8XES6"/>
<evidence type="ECO:0000313" key="1">
    <source>
        <dbReference type="EMBL" id="KKK59455.1"/>
    </source>
</evidence>
<sequence>MLKKMKIKITKELTEFVCSKCKRAFVVKTTADTLGNNNIQIFSEKEIPFKCCRKGMNDVYSFWDRKFEKNLKNKKNLKQ</sequence>
<dbReference type="EMBL" id="LAZR01063471">
    <property type="protein sequence ID" value="KKK59455.1"/>
    <property type="molecule type" value="Genomic_DNA"/>
</dbReference>
<gene>
    <name evidence="1" type="ORF">LCGC14_3034220</name>
</gene>
<comment type="caution">
    <text evidence="1">The sequence shown here is derived from an EMBL/GenBank/DDBJ whole genome shotgun (WGS) entry which is preliminary data.</text>
</comment>